<keyword evidence="1" id="KW-0479">Metal-binding</keyword>
<dbReference type="SUPFAM" id="SSF57667">
    <property type="entry name" value="beta-beta-alpha zinc fingers"/>
    <property type="match status" value="1"/>
</dbReference>
<dbReference type="GO" id="GO:0000981">
    <property type="term" value="F:DNA-binding transcription factor activity, RNA polymerase II-specific"/>
    <property type="evidence" value="ECO:0007669"/>
    <property type="project" value="TreeGrafter"/>
</dbReference>
<keyword evidence="3 5" id="KW-0863">Zinc-finger</keyword>
<proteinExistence type="predicted"/>
<dbReference type="PROSITE" id="PS50157">
    <property type="entry name" value="ZINC_FINGER_C2H2_2"/>
    <property type="match status" value="1"/>
</dbReference>
<evidence type="ECO:0000256" key="5">
    <source>
        <dbReference type="PROSITE-ProRule" id="PRU00042"/>
    </source>
</evidence>
<evidence type="ECO:0000256" key="1">
    <source>
        <dbReference type="ARBA" id="ARBA00022723"/>
    </source>
</evidence>
<dbReference type="SMART" id="SM00355">
    <property type="entry name" value="ZnF_C2H2"/>
    <property type="match status" value="5"/>
</dbReference>
<evidence type="ECO:0000256" key="2">
    <source>
        <dbReference type="ARBA" id="ARBA00022737"/>
    </source>
</evidence>
<organism evidence="8 9">
    <name type="scientific">Dissostichus eleginoides</name>
    <name type="common">Patagonian toothfish</name>
    <name type="synonym">Dissostichus amissus</name>
    <dbReference type="NCBI Taxonomy" id="100907"/>
    <lineage>
        <taxon>Eukaryota</taxon>
        <taxon>Metazoa</taxon>
        <taxon>Chordata</taxon>
        <taxon>Craniata</taxon>
        <taxon>Vertebrata</taxon>
        <taxon>Euteleostomi</taxon>
        <taxon>Actinopterygii</taxon>
        <taxon>Neopterygii</taxon>
        <taxon>Teleostei</taxon>
        <taxon>Neoteleostei</taxon>
        <taxon>Acanthomorphata</taxon>
        <taxon>Eupercaria</taxon>
        <taxon>Perciformes</taxon>
        <taxon>Notothenioidei</taxon>
        <taxon>Nototheniidae</taxon>
        <taxon>Dissostichus</taxon>
    </lineage>
</organism>
<evidence type="ECO:0000256" key="6">
    <source>
        <dbReference type="SAM" id="MobiDB-lite"/>
    </source>
</evidence>
<dbReference type="Proteomes" id="UP001228049">
    <property type="component" value="Unassembled WGS sequence"/>
</dbReference>
<keyword evidence="4" id="KW-0862">Zinc</keyword>
<dbReference type="PANTHER" id="PTHR19818">
    <property type="entry name" value="ZINC FINGER PROTEIN ZIC AND GLI"/>
    <property type="match status" value="1"/>
</dbReference>
<dbReference type="InterPro" id="IPR050329">
    <property type="entry name" value="GLI_C2H2-zinc-finger"/>
</dbReference>
<dbReference type="GO" id="GO:0000978">
    <property type="term" value="F:RNA polymerase II cis-regulatory region sequence-specific DNA binding"/>
    <property type="evidence" value="ECO:0007669"/>
    <property type="project" value="TreeGrafter"/>
</dbReference>
<dbReference type="GO" id="GO:0008270">
    <property type="term" value="F:zinc ion binding"/>
    <property type="evidence" value="ECO:0007669"/>
    <property type="project" value="UniProtKB-KW"/>
</dbReference>
<protein>
    <submittedName>
        <fullName evidence="8">Pogo transposable element with ZNF domain</fullName>
    </submittedName>
</protein>
<feature type="compositionally biased region" description="Basic residues" evidence="6">
    <location>
        <begin position="456"/>
        <end position="465"/>
    </location>
</feature>
<feature type="region of interest" description="Disordered" evidence="6">
    <location>
        <begin position="244"/>
        <end position="323"/>
    </location>
</feature>
<keyword evidence="9" id="KW-1185">Reference proteome</keyword>
<sequence>MNHGPLLLSLQPGQTMQPLTLIQAASLGQLVRPSVGVSPVSQDRTGPAPSRGPLLKIRSAPPVNLQMTQVGGANPLKPAGPPSLPSGSANGLIRLTRCTVVMSVEEFYYGTAGGNLIMMTCLPMDISCFTCQICSDESDNNLRHMQHMMQHSKLIGGGASGDERRVCTFCYRQFSSGDQLQSHLEQVHGPAPSTCICRICEWAFENESTFLNHMKSIHKPGEMPYVCQVCKTAASFQQHLLRHQDKMQHKVEHHRSARRPPQLEGLPPGSKVTIRTYGKPPPLTSGRGRPHKSSSSLIQPINIKRERCPPLQRPPPRKQGRCRAPDISSCCSRAYALHMIHHHVPRSREKALPLHRRPPPCVFVLQCSGCAFRPLSADLMADHLLKNPEHYRGVTERSIKHLLLVPEEESQSAPSNTSCSSPRRSHRALHQTPPARPIGGEEESQSAPSNTSCSSQRRRRSHRALHQTPPARPRGGGGVTERSIKTSCSSQRRRSHRALHQTPPARPEEEESQSAPSNTSCSSQEEESQSAPSNTSCSSPRRRSHRALHQTPPARPIGGGGVTERSIKHLLLVPEEEESQSAPSNTSCSSQRRRSHRALHQTPPARPRGGGVTEPSIIHLLLVPEEEESQSAPK</sequence>
<evidence type="ECO:0000259" key="7">
    <source>
        <dbReference type="PROSITE" id="PS50157"/>
    </source>
</evidence>
<dbReference type="AlphaFoldDB" id="A0AAD9C7A6"/>
<gene>
    <name evidence="8" type="ORF">KUDE01_021591</name>
</gene>
<dbReference type="GO" id="GO:0005634">
    <property type="term" value="C:nucleus"/>
    <property type="evidence" value="ECO:0007669"/>
    <property type="project" value="UniProtKB-ARBA"/>
</dbReference>
<dbReference type="InterPro" id="IPR013087">
    <property type="entry name" value="Znf_C2H2_type"/>
</dbReference>
<dbReference type="InterPro" id="IPR036236">
    <property type="entry name" value="Znf_C2H2_sf"/>
</dbReference>
<name>A0AAD9C7A6_DISEL</name>
<evidence type="ECO:0000256" key="4">
    <source>
        <dbReference type="ARBA" id="ARBA00022833"/>
    </source>
</evidence>
<feature type="domain" description="C2H2-type" evidence="7">
    <location>
        <begin position="165"/>
        <end position="188"/>
    </location>
</feature>
<evidence type="ECO:0000313" key="9">
    <source>
        <dbReference type="Proteomes" id="UP001228049"/>
    </source>
</evidence>
<evidence type="ECO:0000256" key="3">
    <source>
        <dbReference type="ARBA" id="ARBA00022771"/>
    </source>
</evidence>
<dbReference type="EMBL" id="JASDAP010000010">
    <property type="protein sequence ID" value="KAK1896143.1"/>
    <property type="molecule type" value="Genomic_DNA"/>
</dbReference>
<dbReference type="PANTHER" id="PTHR19818:SF139">
    <property type="entry name" value="PAIR-RULE PROTEIN ODD-PAIRED"/>
    <property type="match status" value="1"/>
</dbReference>
<accession>A0AAD9C7A6</accession>
<feature type="compositionally biased region" description="Polar residues" evidence="6">
    <location>
        <begin position="580"/>
        <end position="590"/>
    </location>
</feature>
<keyword evidence="2" id="KW-0677">Repeat</keyword>
<reference evidence="8" key="1">
    <citation type="submission" date="2023-04" db="EMBL/GenBank/DDBJ databases">
        <title>Chromosome-level genome of Chaenocephalus aceratus.</title>
        <authorList>
            <person name="Park H."/>
        </authorList>
    </citation>
    <scope>NUCLEOTIDE SEQUENCE</scope>
    <source>
        <strain evidence="8">DE</strain>
        <tissue evidence="8">Muscle</tissue>
    </source>
</reference>
<comment type="caution">
    <text evidence="8">The sequence shown here is derived from an EMBL/GenBank/DDBJ whole genome shotgun (WGS) entry which is preliminary data.</text>
</comment>
<feature type="region of interest" description="Disordered" evidence="6">
    <location>
        <begin position="405"/>
        <end position="634"/>
    </location>
</feature>
<dbReference type="PROSITE" id="PS00028">
    <property type="entry name" value="ZINC_FINGER_C2H2_1"/>
    <property type="match status" value="2"/>
</dbReference>
<dbReference type="Gene3D" id="3.30.160.60">
    <property type="entry name" value="Classic Zinc Finger"/>
    <property type="match status" value="2"/>
</dbReference>
<evidence type="ECO:0000313" key="8">
    <source>
        <dbReference type="EMBL" id="KAK1896143.1"/>
    </source>
</evidence>
<feature type="compositionally biased region" description="Polar residues" evidence="6">
    <location>
        <begin position="411"/>
        <end position="422"/>
    </location>
</feature>
<feature type="compositionally biased region" description="Acidic residues" evidence="6">
    <location>
        <begin position="624"/>
        <end position="634"/>
    </location>
</feature>
<dbReference type="GO" id="GO:0045944">
    <property type="term" value="P:positive regulation of transcription by RNA polymerase II"/>
    <property type="evidence" value="ECO:0007669"/>
    <property type="project" value="UniProtKB-ARBA"/>
</dbReference>